<dbReference type="InterPro" id="IPR013602">
    <property type="entry name" value="Dynein_heavy_linker"/>
</dbReference>
<dbReference type="GO" id="GO:0005524">
    <property type="term" value="F:ATP binding"/>
    <property type="evidence" value="ECO:0007669"/>
    <property type="project" value="UniProtKB-KW"/>
</dbReference>
<keyword evidence="7" id="KW-0243">Dynein</keyword>
<dbReference type="GO" id="GO:0005874">
    <property type="term" value="C:microtubule"/>
    <property type="evidence" value="ECO:0007669"/>
    <property type="project" value="UniProtKB-KW"/>
</dbReference>
<evidence type="ECO:0000256" key="11">
    <source>
        <dbReference type="SAM" id="Coils"/>
    </source>
</evidence>
<evidence type="ECO:0000256" key="9">
    <source>
        <dbReference type="ARBA" id="ARBA00023175"/>
    </source>
</evidence>
<dbReference type="InterPro" id="IPR042222">
    <property type="entry name" value="Dynein_2_N"/>
</dbReference>
<reference evidence="14 16" key="2">
    <citation type="submission" date="2018-11" db="EMBL/GenBank/DDBJ databases">
        <authorList>
            <consortium name="Pathogen Informatics"/>
        </authorList>
    </citation>
    <scope>NUCLEOTIDE SEQUENCE [LARGE SCALE GENOMIC DNA]</scope>
</reference>
<dbReference type="Pfam" id="PF08393">
    <property type="entry name" value="DHC_N2"/>
    <property type="match status" value="1"/>
</dbReference>
<evidence type="ECO:0000256" key="7">
    <source>
        <dbReference type="ARBA" id="ARBA00023017"/>
    </source>
</evidence>
<dbReference type="Gene3D" id="1.20.140.100">
    <property type="entry name" value="Dynein heavy chain, N-terminal domain 2"/>
    <property type="match status" value="1"/>
</dbReference>
<dbReference type="Pfam" id="PF12774">
    <property type="entry name" value="AAA_6"/>
    <property type="match status" value="1"/>
</dbReference>
<accession>A0A158Q610</accession>
<comment type="similarity">
    <text evidence="2">Belongs to the dynein heavy chain family.</text>
</comment>
<evidence type="ECO:0000313" key="17">
    <source>
        <dbReference type="WBParaSite" id="DME_0000878301-mRNA-1"/>
    </source>
</evidence>
<comment type="subcellular location">
    <subcellularLocation>
        <location evidence="1">Cytoplasm</location>
        <location evidence="1">Cytoskeleton</location>
    </subcellularLocation>
</comment>
<sequence>MTIEKKKGILVVNYNDDLPKLLKEIRQLASFGFAIPKKIIHCAKTAETFYKYAIVLKQVAHFYNTIELQMLPCQQAMMLNEALAFEKLIFMDKKDDTICNKITWDNPKELENFIKKLQQAAERLVLRNRNLQKAHSEIGDKVKQLMEHDLLKGIDKWKDIMTDIRTQFVEQEKYIGNRIHMRTWIIHWEIQIYKLEAIKLLFYCFKVLQLQYRWGIESFHMQISQIDTQLVFKDQCLQLRPPMEEIRAKYYREMKKFLGIPQKFRGIQDSDQEWVLLGKVDLEELIEDNFKKPSDWETHIKLLKAKSREAEKLPNEIKLECIVVNTSAIKRTIDDLLQRLFDTLIWTLRHSINTQTQAISRFLNDAIKTLSSRPQTSDEIAEANYKHTQFAKTNNEMKQTLIAIDEKNILLRSVSGSGAEQVTTIVQQWGNFEMLLNSHQSMIKEQVENLKITIFNRTKDFSEQIDKFSAKWNQLKPKNDILNDTKELLLKAIEIIKEMRNECDQIIKIREKVRLECEYFNIEKIEFPILDEIDNEIRNSENNWSLYEKFSSGLEEMAGKEWILFRSKTYNFDEYLQEWFNKLKIMPKSPITIRIIREIEEYKDMSEGFKYYRGEMFSNEHWIELFRILGLPKGTTIESLHFGDLLKVHHSIISNVEKLRDLNARAQGEVTIREALQELELWAAQMEFSLLDYKLMNGSMIKIVKNWKELMNSVKDNQALFLSLKNSPYYPVFSDKIAIWETRLTDIDLYLHWLNEIQRKWIYLEPIFGRGALPSELSRFNRIDVEFQSVLNGMRYETLTEFHLDIRQDSRIMSLCSRHSLKGTLEHSIDQLNRCQRALNQFLEEKRRVFPRFYFLGDDDLLEILAQSTNITVIQAHLKKLFQGIHRVAFNDDSKLIIAMVSAQGEYVALMKPVQIVPQAEIWLQELLDIMRKTIKALINQCVYESSPNPANYPSQVLCLSEQIRFCNECEKMIESKEYLTELRKKLCQQLQNYTATQVEDEVLNLKLKCLILDLIHRISIIDDLINNHPCKATSWVWQKQLRFYLDRSSQNIVIRHVKAEFEYTYEYQGNANKLVHTPLTDKCFLTLTQAVSMGLGGNPYGPAGTGKTESVKALANLFGRQVLVFNCDEGIDVQAISRIFIGLVESGAWGCFDEFNRLDEVILSAVSMQIQIIQDAIKSSHPFCTIEKREMKVNRNSAIFITLNPAGKEYGGRKKLPNNLKQLFRPVVMAVPDNEMIAETLLYSKGFKEARILAKKLVTIFDMSKSLLSSQQHYDWGLRAIKTVLGGCRNIMANERKTDENQIIIEVRQTYY</sequence>
<dbReference type="InterPro" id="IPR035699">
    <property type="entry name" value="AAA_6"/>
</dbReference>
<dbReference type="EMBL" id="UYYG01001219">
    <property type="protein sequence ID" value="VDN60498.1"/>
    <property type="molecule type" value="Genomic_DNA"/>
</dbReference>
<dbReference type="FunFam" id="3.20.180.20:FF:000002">
    <property type="entry name" value="Cytoplasmic dynein heavy chain 1"/>
    <property type="match status" value="1"/>
</dbReference>
<evidence type="ECO:0000259" key="12">
    <source>
        <dbReference type="Pfam" id="PF08393"/>
    </source>
</evidence>
<keyword evidence="3" id="KW-0963">Cytoplasm</keyword>
<dbReference type="Gene3D" id="3.20.180.20">
    <property type="entry name" value="Dynein heavy chain, N-terminal domain 2"/>
    <property type="match status" value="1"/>
</dbReference>
<keyword evidence="4" id="KW-0493">Microtubule</keyword>
<dbReference type="InterPro" id="IPR026983">
    <property type="entry name" value="DHC"/>
</dbReference>
<keyword evidence="9" id="KW-0505">Motor protein</keyword>
<evidence type="ECO:0000256" key="8">
    <source>
        <dbReference type="ARBA" id="ARBA00023054"/>
    </source>
</evidence>
<dbReference type="Gene3D" id="1.10.8.710">
    <property type="match status" value="1"/>
</dbReference>
<dbReference type="OrthoDB" id="5593012at2759"/>
<dbReference type="PANTHER" id="PTHR45703:SF22">
    <property type="entry name" value="DYNEIN CYTOPLASMIC 2 HEAVY CHAIN 1"/>
    <property type="match status" value="1"/>
</dbReference>
<evidence type="ECO:0000313" key="16">
    <source>
        <dbReference type="Proteomes" id="UP000274756"/>
    </source>
</evidence>
<name>A0A158Q610_DRAME</name>
<dbReference type="Proteomes" id="UP000274756">
    <property type="component" value="Unassembled WGS sequence"/>
</dbReference>
<evidence type="ECO:0000256" key="1">
    <source>
        <dbReference type="ARBA" id="ARBA00004245"/>
    </source>
</evidence>
<dbReference type="GO" id="GO:0030286">
    <property type="term" value="C:dynein complex"/>
    <property type="evidence" value="ECO:0007669"/>
    <property type="project" value="UniProtKB-KW"/>
</dbReference>
<protein>
    <submittedName>
        <fullName evidence="17">DHC_N2 domain-containing protein</fullName>
    </submittedName>
</protein>
<dbReference type="Gene3D" id="3.40.50.300">
    <property type="entry name" value="P-loop containing nucleotide triphosphate hydrolases"/>
    <property type="match status" value="1"/>
</dbReference>
<feature type="domain" description="Dynein heavy chain hydrolytic ATP-binding dynein motor region" evidence="13">
    <location>
        <begin position="1064"/>
        <end position="1307"/>
    </location>
</feature>
<evidence type="ECO:0000256" key="2">
    <source>
        <dbReference type="ARBA" id="ARBA00008887"/>
    </source>
</evidence>
<keyword evidence="6" id="KW-0067">ATP-binding</keyword>
<dbReference type="InterPro" id="IPR042228">
    <property type="entry name" value="Dynein_linker_3"/>
</dbReference>
<gene>
    <name evidence="14" type="ORF">DME_LOCUS10471</name>
</gene>
<dbReference type="Proteomes" id="UP000038040">
    <property type="component" value="Unplaced"/>
</dbReference>
<dbReference type="GO" id="GO:0051959">
    <property type="term" value="F:dynein light intermediate chain binding"/>
    <property type="evidence" value="ECO:0007669"/>
    <property type="project" value="InterPro"/>
</dbReference>
<dbReference type="Gene3D" id="1.20.58.1120">
    <property type="match status" value="1"/>
</dbReference>
<keyword evidence="16" id="KW-1185">Reference proteome</keyword>
<keyword evidence="8 11" id="KW-0175">Coiled coil</keyword>
<reference evidence="17" key="1">
    <citation type="submission" date="2016-04" db="UniProtKB">
        <authorList>
            <consortium name="WormBaseParasite"/>
        </authorList>
    </citation>
    <scope>IDENTIFICATION</scope>
</reference>
<evidence type="ECO:0000256" key="4">
    <source>
        <dbReference type="ARBA" id="ARBA00022701"/>
    </source>
</evidence>
<feature type="coiled-coil region" evidence="11">
    <location>
        <begin position="482"/>
        <end position="516"/>
    </location>
</feature>
<evidence type="ECO:0000313" key="15">
    <source>
        <dbReference type="Proteomes" id="UP000038040"/>
    </source>
</evidence>
<proteinExistence type="inferred from homology"/>
<keyword evidence="10" id="KW-0206">Cytoskeleton</keyword>
<keyword evidence="5" id="KW-0547">Nucleotide-binding</keyword>
<feature type="domain" description="Dynein heavy chain linker" evidence="12">
    <location>
        <begin position="530"/>
        <end position="942"/>
    </location>
</feature>
<dbReference type="WBParaSite" id="DME_0000878301-mRNA-1">
    <property type="protein sequence ID" value="DME_0000878301-mRNA-1"/>
    <property type="gene ID" value="DME_0000878301"/>
</dbReference>
<evidence type="ECO:0000256" key="5">
    <source>
        <dbReference type="ARBA" id="ARBA00022741"/>
    </source>
</evidence>
<organism evidence="15 17">
    <name type="scientific">Dracunculus medinensis</name>
    <name type="common">Guinea worm</name>
    <dbReference type="NCBI Taxonomy" id="318479"/>
    <lineage>
        <taxon>Eukaryota</taxon>
        <taxon>Metazoa</taxon>
        <taxon>Ecdysozoa</taxon>
        <taxon>Nematoda</taxon>
        <taxon>Chromadorea</taxon>
        <taxon>Rhabditida</taxon>
        <taxon>Spirurina</taxon>
        <taxon>Dracunculoidea</taxon>
        <taxon>Dracunculidae</taxon>
        <taxon>Dracunculus</taxon>
    </lineage>
</organism>
<dbReference type="InterPro" id="IPR043157">
    <property type="entry name" value="Dynein_AAA1S"/>
</dbReference>
<evidence type="ECO:0000256" key="6">
    <source>
        <dbReference type="ARBA" id="ARBA00022840"/>
    </source>
</evidence>
<dbReference type="AlphaFoldDB" id="A0A158Q610"/>
<evidence type="ECO:0000259" key="13">
    <source>
        <dbReference type="Pfam" id="PF12774"/>
    </source>
</evidence>
<dbReference type="FunFam" id="3.40.50.300:FF:000071">
    <property type="entry name" value="Cytoplasmic dynein heavy chain 1"/>
    <property type="match status" value="1"/>
</dbReference>
<dbReference type="STRING" id="318479.A0A158Q610"/>
<dbReference type="GO" id="GO:0007018">
    <property type="term" value="P:microtubule-based movement"/>
    <property type="evidence" value="ECO:0007669"/>
    <property type="project" value="InterPro"/>
</dbReference>
<dbReference type="InterPro" id="IPR027417">
    <property type="entry name" value="P-loop_NTPase"/>
</dbReference>
<dbReference type="GO" id="GO:0045505">
    <property type="term" value="F:dynein intermediate chain binding"/>
    <property type="evidence" value="ECO:0007669"/>
    <property type="project" value="InterPro"/>
</dbReference>
<evidence type="ECO:0000313" key="14">
    <source>
        <dbReference type="EMBL" id="VDN60498.1"/>
    </source>
</evidence>
<evidence type="ECO:0000256" key="10">
    <source>
        <dbReference type="ARBA" id="ARBA00023212"/>
    </source>
</evidence>
<evidence type="ECO:0000256" key="3">
    <source>
        <dbReference type="ARBA" id="ARBA00022490"/>
    </source>
</evidence>
<dbReference type="PANTHER" id="PTHR45703">
    <property type="entry name" value="DYNEIN HEAVY CHAIN"/>
    <property type="match status" value="1"/>
</dbReference>
<dbReference type="SUPFAM" id="SSF52540">
    <property type="entry name" value="P-loop containing nucleoside triphosphate hydrolases"/>
    <property type="match status" value="1"/>
</dbReference>